<keyword evidence="1" id="KW-0812">Transmembrane</keyword>
<proteinExistence type="predicted"/>
<organism evidence="3 4">
    <name type="scientific">Candidatus Thermofonsia Clade 1 bacterium</name>
    <dbReference type="NCBI Taxonomy" id="2364210"/>
    <lineage>
        <taxon>Bacteria</taxon>
        <taxon>Bacillati</taxon>
        <taxon>Chloroflexota</taxon>
        <taxon>Candidatus Thermofontia</taxon>
        <taxon>Candidatus Thermofonsia Clade 1</taxon>
    </lineage>
</organism>
<dbReference type="EMBL" id="PGTM01000070">
    <property type="protein sequence ID" value="PJF36224.1"/>
    <property type="molecule type" value="Genomic_DNA"/>
</dbReference>
<reference evidence="4 5" key="1">
    <citation type="submission" date="2017-11" db="EMBL/GenBank/DDBJ databases">
        <title>Evolution of Phototrophy in the Chloroflexi Phylum Driven by Horizontal Gene Transfer.</title>
        <authorList>
            <person name="Ward L.M."/>
            <person name="Hemp J."/>
            <person name="Shih P.M."/>
            <person name="Mcglynn S.E."/>
            <person name="Fischer W."/>
        </authorList>
    </citation>
    <scope>NUCLEOTIDE SEQUENCE [LARGE SCALE GENOMIC DNA]</scope>
    <source>
        <strain evidence="3">CP1_1M</strain>
        <strain evidence="2">JP3_13</strain>
    </source>
</reference>
<evidence type="ECO:0000313" key="4">
    <source>
        <dbReference type="Proteomes" id="UP000228947"/>
    </source>
</evidence>
<evidence type="ECO:0008006" key="6">
    <source>
        <dbReference type="Google" id="ProtNLM"/>
    </source>
</evidence>
<dbReference type="Proteomes" id="UP000228947">
    <property type="component" value="Unassembled WGS sequence"/>
</dbReference>
<evidence type="ECO:0000313" key="5">
    <source>
        <dbReference type="Proteomes" id="UP000229681"/>
    </source>
</evidence>
<gene>
    <name evidence="2" type="ORF">CUN49_06540</name>
    <name evidence="3" type="ORF">CUN50_04430</name>
</gene>
<dbReference type="Proteomes" id="UP000229681">
    <property type="component" value="Unassembled WGS sequence"/>
</dbReference>
<dbReference type="EMBL" id="PGTL01000020">
    <property type="protein sequence ID" value="PJF42363.1"/>
    <property type="molecule type" value="Genomic_DNA"/>
</dbReference>
<feature type="transmembrane region" description="Helical" evidence="1">
    <location>
        <begin position="15"/>
        <end position="43"/>
    </location>
</feature>
<evidence type="ECO:0000313" key="2">
    <source>
        <dbReference type="EMBL" id="PJF36224.1"/>
    </source>
</evidence>
<accession>A0A2M8PF88</accession>
<accession>A0A2M8PXV0</accession>
<name>A0A2M8PXV0_9CHLR</name>
<protein>
    <recommendedName>
        <fullName evidence="6">FecR protein domain-containing protein</fullName>
    </recommendedName>
</protein>
<keyword evidence="1" id="KW-1133">Transmembrane helix</keyword>
<dbReference type="AlphaFoldDB" id="A0A2M8PXV0"/>
<comment type="caution">
    <text evidence="3">The sequence shown here is derived from an EMBL/GenBank/DDBJ whole genome shotgun (WGS) entry which is preliminary data.</text>
</comment>
<keyword evidence="1" id="KW-0472">Membrane</keyword>
<evidence type="ECO:0000313" key="3">
    <source>
        <dbReference type="EMBL" id="PJF42363.1"/>
    </source>
</evidence>
<sequence length="447" mass="50038">MTYGTRSHTLRNPQAVAWAVMLTSFAIFCLLMAVGTAGAYWFLFESRVEMSIRLTVSKGRVDLTLPDGSPASIARQDFPEANATVQVDSVSQGYLTFEDNYSKQLIATVFLMQGSSLQIERAARPRFEWSAAPYAIRLRNAVGRFWIDVPSDVARQIVLEIASEAGTARFTQSGNFRLHSSSQQMDLHVDNGSAELQALSGEVRTVGVGEIGTLLREPLGVGTFIVRATHLERLNADFGSQQDIDTNPALPFGWACTSRANRLNEPQGNFGRKLFEQQVTLVMQRLGQGLDHAETSCQYTFSEDDSLLTIPRRSLSAYDSLYIRARVRIRHQDVSTCGIQGSECPVMIQLDYLGENNAPERPQVWRHGFYTWRPPTDENPTICDTCLQEHEKINPDTWYIYDSGDLFKILLDARKPESILRLRVYASGHAYESIIANLQVLGGRKAQ</sequence>
<evidence type="ECO:0000256" key="1">
    <source>
        <dbReference type="SAM" id="Phobius"/>
    </source>
</evidence>